<evidence type="ECO:0000313" key="2">
    <source>
        <dbReference type="EMBL" id="QGN16785.1"/>
    </source>
</evidence>
<reference evidence="2 3" key="1">
    <citation type="submission" date="2016-03" db="EMBL/GenBank/DDBJ databases">
        <title>How can Kluyveromyces marxianus grow so fast - potential evolutionary course in Saccharomyces Complex revealed by comparative genomics.</title>
        <authorList>
            <person name="Mo W."/>
            <person name="Lu W."/>
            <person name="Yang X."/>
            <person name="Qi J."/>
            <person name="Lv H."/>
        </authorList>
    </citation>
    <scope>NUCLEOTIDE SEQUENCE [LARGE SCALE GENOMIC DNA]</scope>
    <source>
        <strain evidence="2 3">FIM1</strain>
    </source>
</reference>
<dbReference type="InterPro" id="IPR013943">
    <property type="entry name" value="Pet127"/>
</dbReference>
<proteinExistence type="predicted"/>
<feature type="region of interest" description="Disordered" evidence="1">
    <location>
        <begin position="668"/>
        <end position="707"/>
    </location>
</feature>
<dbReference type="PANTHER" id="PTHR31014">
    <property type="entry name" value="MITOCHONDRIAL TRANSLATION SYSTEM COMPONENT PET127-RELATED"/>
    <property type="match status" value="1"/>
</dbReference>
<feature type="compositionally biased region" description="Polar residues" evidence="1">
    <location>
        <begin position="688"/>
        <end position="707"/>
    </location>
</feature>
<gene>
    <name evidence="2" type="primary">PET127</name>
    <name evidence="2" type="ORF">FIM1_3508</name>
</gene>
<accession>A0ABX6EWR7</accession>
<keyword evidence="3" id="KW-1185">Reference proteome</keyword>
<feature type="compositionally biased region" description="Basic and acidic residues" evidence="1">
    <location>
        <begin position="668"/>
        <end position="678"/>
    </location>
</feature>
<dbReference type="Proteomes" id="UP000422736">
    <property type="component" value="Chromosome 5"/>
</dbReference>
<dbReference type="Pfam" id="PF08634">
    <property type="entry name" value="Pet127"/>
    <property type="match status" value="1"/>
</dbReference>
<evidence type="ECO:0000313" key="3">
    <source>
        <dbReference type="Proteomes" id="UP000422736"/>
    </source>
</evidence>
<protein>
    <submittedName>
        <fullName evidence="2">Mitochondrial translation system component PET127</fullName>
    </submittedName>
</protein>
<organism evidence="2 3">
    <name type="scientific">Kluyveromyces marxianus</name>
    <name type="common">Yeast</name>
    <name type="synonym">Candida kefyr</name>
    <dbReference type="NCBI Taxonomy" id="4911"/>
    <lineage>
        <taxon>Eukaryota</taxon>
        <taxon>Fungi</taxon>
        <taxon>Dikarya</taxon>
        <taxon>Ascomycota</taxon>
        <taxon>Saccharomycotina</taxon>
        <taxon>Saccharomycetes</taxon>
        <taxon>Saccharomycetales</taxon>
        <taxon>Saccharomycetaceae</taxon>
        <taxon>Kluyveromyces</taxon>
    </lineage>
</organism>
<dbReference type="PANTHER" id="PTHR31014:SF0">
    <property type="entry name" value="MITOCHONDRIAL TRANSLATION SYSTEM COMPONENT PET127-RELATED"/>
    <property type="match status" value="1"/>
</dbReference>
<reference evidence="2 3" key="2">
    <citation type="submission" date="2019-11" db="EMBL/GenBank/DDBJ databases">
        <authorList>
            <person name="Lu H."/>
        </authorList>
    </citation>
    <scope>NUCLEOTIDE SEQUENCE [LARGE SCALE GENOMIC DNA]</scope>
    <source>
        <strain evidence="2 3">FIM1</strain>
    </source>
</reference>
<sequence length="707" mass="81862">MLRYRYGAVRCASKGRQPNISATNGLKRQETWIKKVITSQSLTRRNDKFSAFTDQLTPVPKEYTGELSKPPTLKHSLTQCLYQPMNIVPLRDNRTSVFNFTPFLESLIDVEDFDFDGISPFIPPSQDPKLAKITENMDKRYFSSTSSMTGLLSHMHFLLSNFRPLNLDQLTRSISPQYPTFTRGARSSCAIIMKRTKNGCDRFSISADKSINKDIILSRLGHCLEMLLTTPEQEFDKRYNKNVRNKAEQKTLSSSTSVDNYHYATIGDFVLRSQLDAYEPNLPGTGVFDLKTRAVAAIRHDLCHVENNDNYTGYELNRRYGSFESFEREFYELVRSTMLKYSLQARIGNMDGIFVAYHNISKMFGFQYIPQQEMNHILHSNVGNAAKRKLKAGADVLRVIYGDEKYVTKHEYETNQYQIAQKVAEAEFNISMQFVSSLFKNIESLLEKDQHARIVIKTTASKRKNTSVMHVLVTPLDEKELETLESMKLSQVLFQQDHKHINEYIIKLNDIHHKMMWKTVGYTVSVDHEFDNRFDETSNRLPYYGSESEKTKEYIRSVLRNHSEDWEHPYFHYPEEVNDWKVKFNITPITDNRELRSLLRKTLGEQLGFLESQTVEKTDDKMLKGPEFVRSQLSKLVHGKGRSLDELHLRKHDDNDISTLQSMLRALGDKKRNQDANKKSASSHSNSPVMWNQNEKPSSKSNNHPKP</sequence>
<evidence type="ECO:0000256" key="1">
    <source>
        <dbReference type="SAM" id="MobiDB-lite"/>
    </source>
</evidence>
<name>A0ABX6EWR7_KLUMA</name>
<dbReference type="EMBL" id="CP015058">
    <property type="protein sequence ID" value="QGN16785.1"/>
    <property type="molecule type" value="Genomic_DNA"/>
</dbReference>